<organism evidence="1 2">
    <name type="scientific">Caerostris darwini</name>
    <dbReference type="NCBI Taxonomy" id="1538125"/>
    <lineage>
        <taxon>Eukaryota</taxon>
        <taxon>Metazoa</taxon>
        <taxon>Ecdysozoa</taxon>
        <taxon>Arthropoda</taxon>
        <taxon>Chelicerata</taxon>
        <taxon>Arachnida</taxon>
        <taxon>Araneae</taxon>
        <taxon>Araneomorphae</taxon>
        <taxon>Entelegynae</taxon>
        <taxon>Araneoidea</taxon>
        <taxon>Araneidae</taxon>
        <taxon>Caerostris</taxon>
    </lineage>
</organism>
<reference evidence="1 2" key="1">
    <citation type="submission" date="2021-06" db="EMBL/GenBank/DDBJ databases">
        <title>Caerostris darwini draft genome.</title>
        <authorList>
            <person name="Kono N."/>
            <person name="Arakawa K."/>
        </authorList>
    </citation>
    <scope>NUCLEOTIDE SEQUENCE [LARGE SCALE GENOMIC DNA]</scope>
</reference>
<keyword evidence="2" id="KW-1185">Reference proteome</keyword>
<sequence length="76" mass="8671">MPVVHGTLFLHVAFRGENRFTTDVRRRQFFPLALTHSSIKTNLVGLFCAQLSNKTAKRVRALPERSLYVPRSASEE</sequence>
<evidence type="ECO:0000313" key="2">
    <source>
        <dbReference type="Proteomes" id="UP001054837"/>
    </source>
</evidence>
<dbReference type="EMBL" id="BPLQ01008205">
    <property type="protein sequence ID" value="GIY35909.1"/>
    <property type="molecule type" value="Genomic_DNA"/>
</dbReference>
<accession>A0AAV4SRG8</accession>
<comment type="caution">
    <text evidence="1">The sequence shown here is derived from an EMBL/GenBank/DDBJ whole genome shotgun (WGS) entry which is preliminary data.</text>
</comment>
<dbReference type="Proteomes" id="UP001054837">
    <property type="component" value="Unassembled WGS sequence"/>
</dbReference>
<name>A0AAV4SRG8_9ARAC</name>
<protein>
    <submittedName>
        <fullName evidence="1">Uncharacterized protein</fullName>
    </submittedName>
</protein>
<dbReference type="AlphaFoldDB" id="A0AAV4SRG8"/>
<evidence type="ECO:0000313" key="1">
    <source>
        <dbReference type="EMBL" id="GIY35909.1"/>
    </source>
</evidence>
<gene>
    <name evidence="1" type="ORF">CDAR_317671</name>
</gene>
<proteinExistence type="predicted"/>